<dbReference type="GO" id="GO:0043957">
    <property type="term" value="F:acryloyl-CoA reductase (NADPH) activity"/>
    <property type="evidence" value="ECO:0007669"/>
    <property type="project" value="TreeGrafter"/>
</dbReference>
<dbReference type="CDD" id="cd08288">
    <property type="entry name" value="MDR_yhdh"/>
    <property type="match status" value="1"/>
</dbReference>
<dbReference type="SUPFAM" id="SSF51735">
    <property type="entry name" value="NAD(P)-binding Rossmann-fold domains"/>
    <property type="match status" value="1"/>
</dbReference>
<dbReference type="InterPro" id="IPR020843">
    <property type="entry name" value="ER"/>
</dbReference>
<dbReference type="AlphaFoldDB" id="A0A7D7QGN7"/>
<evidence type="ECO:0000313" key="3">
    <source>
        <dbReference type="Proteomes" id="UP000515663"/>
    </source>
</evidence>
<dbReference type="Pfam" id="PF00107">
    <property type="entry name" value="ADH_zinc_N"/>
    <property type="match status" value="1"/>
</dbReference>
<evidence type="ECO:0000313" key="2">
    <source>
        <dbReference type="EMBL" id="QMT01722.1"/>
    </source>
</evidence>
<proteinExistence type="predicted"/>
<dbReference type="PANTHER" id="PTHR43677:SF1">
    <property type="entry name" value="ACRYLYL-COA REDUCTASE ACUI-RELATED"/>
    <property type="match status" value="1"/>
</dbReference>
<dbReference type="Gene3D" id="3.40.50.720">
    <property type="entry name" value="NAD(P)-binding Rossmann-like Domain"/>
    <property type="match status" value="1"/>
</dbReference>
<dbReference type="InterPro" id="IPR051397">
    <property type="entry name" value="Zn-ADH-like_protein"/>
</dbReference>
<dbReference type="InterPro" id="IPR011032">
    <property type="entry name" value="GroES-like_sf"/>
</dbReference>
<organism evidence="2 3">
    <name type="scientific">Gordonia jinghuaiqii</name>
    <dbReference type="NCBI Taxonomy" id="2758710"/>
    <lineage>
        <taxon>Bacteria</taxon>
        <taxon>Bacillati</taxon>
        <taxon>Actinomycetota</taxon>
        <taxon>Actinomycetes</taxon>
        <taxon>Mycobacteriales</taxon>
        <taxon>Gordoniaceae</taxon>
        <taxon>Gordonia</taxon>
    </lineage>
</organism>
<name>A0A7D7QGN7_9ACTN</name>
<dbReference type="Gene3D" id="3.90.180.10">
    <property type="entry name" value="Medium-chain alcohol dehydrogenases, catalytic domain"/>
    <property type="match status" value="1"/>
</dbReference>
<sequence>MSFKALVAERADDRIVTALKDLDEQDLMPGEVSIDVEYSTVNFKDAMAITGLAEVIETFPLVPGIDLSGTVSATDREDLGVGDRVVVNGWGLSMTHHGGFAQRARVPGEWAIRLPDTISTRDAMAIGTAGYTAMLSVLALERGGVTPDCGEIVVTGANGGVGSIAIALLSDLGYDVIASTGRPEEADYLRSLGASAIIDRATLSDASEPLAEERWAGAVDSVGSHTLANVLAHTKMRGVVAACGLAQGTDLPGSVLPFILRGVTLAGIDSVHAPVAIREEAWSRLATDLDLAKLAATARVVGLADVPEVAADLLAGQIRGRTVVDVQDV</sequence>
<accession>A0A7D7QGN7</accession>
<dbReference type="PANTHER" id="PTHR43677">
    <property type="entry name" value="SHORT-CHAIN DEHYDROGENASE/REDUCTASE"/>
    <property type="match status" value="1"/>
</dbReference>
<evidence type="ECO:0000259" key="1">
    <source>
        <dbReference type="SMART" id="SM00829"/>
    </source>
</evidence>
<dbReference type="NCBIfam" id="TIGR02823">
    <property type="entry name" value="oxido_YhdH"/>
    <property type="match status" value="1"/>
</dbReference>
<dbReference type="RefSeq" id="WP_188330681.1">
    <property type="nucleotide sequence ID" value="NZ_CP059491.1"/>
</dbReference>
<gene>
    <name evidence="2" type="ORF">H1R19_00460</name>
</gene>
<dbReference type="EMBL" id="CP059491">
    <property type="protein sequence ID" value="QMT01722.1"/>
    <property type="molecule type" value="Genomic_DNA"/>
</dbReference>
<dbReference type="KEGG" id="gji:H1R19_00460"/>
<dbReference type="SMART" id="SM00829">
    <property type="entry name" value="PKS_ER"/>
    <property type="match status" value="1"/>
</dbReference>
<reference evidence="3" key="1">
    <citation type="submission" date="2020-07" db="EMBL/GenBank/DDBJ databases">
        <title>novel species isolated from the respiratory tract of Marmot.</title>
        <authorList>
            <person name="Zhang G."/>
        </authorList>
    </citation>
    <scope>NUCLEOTIDE SEQUENCE [LARGE SCALE GENOMIC DNA]</scope>
    <source>
        <strain evidence="3">686</strain>
    </source>
</reference>
<keyword evidence="3" id="KW-1185">Reference proteome</keyword>
<dbReference type="InterPro" id="IPR014188">
    <property type="entry name" value="Acrylyl-CoA_reductase_AcuI"/>
</dbReference>
<protein>
    <submittedName>
        <fullName evidence="2">Oxidoreductase</fullName>
    </submittedName>
</protein>
<dbReference type="InterPro" id="IPR013154">
    <property type="entry name" value="ADH-like_N"/>
</dbReference>
<dbReference type="Proteomes" id="UP000515663">
    <property type="component" value="Chromosome"/>
</dbReference>
<dbReference type="SUPFAM" id="SSF50129">
    <property type="entry name" value="GroES-like"/>
    <property type="match status" value="1"/>
</dbReference>
<dbReference type="InterPro" id="IPR036291">
    <property type="entry name" value="NAD(P)-bd_dom_sf"/>
</dbReference>
<feature type="domain" description="Enoyl reductase (ER)" evidence="1">
    <location>
        <begin position="10"/>
        <end position="324"/>
    </location>
</feature>
<dbReference type="Pfam" id="PF08240">
    <property type="entry name" value="ADH_N"/>
    <property type="match status" value="1"/>
</dbReference>
<dbReference type="InterPro" id="IPR013149">
    <property type="entry name" value="ADH-like_C"/>
</dbReference>